<organism evidence="2 3">
    <name type="scientific">Triparma retinervis</name>
    <dbReference type="NCBI Taxonomy" id="2557542"/>
    <lineage>
        <taxon>Eukaryota</taxon>
        <taxon>Sar</taxon>
        <taxon>Stramenopiles</taxon>
        <taxon>Ochrophyta</taxon>
        <taxon>Bolidophyceae</taxon>
        <taxon>Parmales</taxon>
        <taxon>Triparmaceae</taxon>
        <taxon>Triparma</taxon>
    </lineage>
</organism>
<feature type="region of interest" description="Disordered" evidence="1">
    <location>
        <begin position="1"/>
        <end position="198"/>
    </location>
</feature>
<accession>A0A9W7F4L4</accession>
<keyword evidence="3" id="KW-1185">Reference proteome</keyword>
<feature type="compositionally biased region" description="Low complexity" evidence="1">
    <location>
        <begin position="42"/>
        <end position="52"/>
    </location>
</feature>
<proteinExistence type="predicted"/>
<name>A0A9W7F4L4_9STRA</name>
<gene>
    <name evidence="2" type="ORF">TrRE_jg4721</name>
</gene>
<sequence>EGQGYGQGYGQRMSVTPPLTAPVLSRNTSRSVDRGVMMYYEQQQQQQQQQQQGRGGRGHGGAQQQQQQQGYGTYIGNTPPKVVANSGDFGTPPLHPNSMGRSSGLRGGLGWGGRGEEMERDEGVLNDKDDEEDGRDSLGENPFRMQSSSGGGSSGNNSGDSASNAQMQHQHVGNQAQNQPWDMEISGGKGGLDFRGGGGGTIEEFRRFKESMASIG</sequence>
<dbReference type="OrthoDB" id="10648528at2759"/>
<dbReference type="Proteomes" id="UP001165082">
    <property type="component" value="Unassembled WGS sequence"/>
</dbReference>
<reference evidence="2" key="1">
    <citation type="submission" date="2022-07" db="EMBL/GenBank/DDBJ databases">
        <title>Genome analysis of Parmales, a sister group of diatoms, reveals the evolutionary specialization of diatoms from phago-mixotrophs to photoautotrophs.</title>
        <authorList>
            <person name="Ban H."/>
            <person name="Sato S."/>
            <person name="Yoshikawa S."/>
            <person name="Kazumasa Y."/>
            <person name="Nakamura Y."/>
            <person name="Ichinomiya M."/>
            <person name="Saitoh K."/>
            <person name="Sato N."/>
            <person name="Blanc-Mathieu R."/>
            <person name="Endo H."/>
            <person name="Kuwata A."/>
            <person name="Ogata H."/>
        </authorList>
    </citation>
    <scope>NUCLEOTIDE SEQUENCE</scope>
</reference>
<evidence type="ECO:0000256" key="1">
    <source>
        <dbReference type="SAM" id="MobiDB-lite"/>
    </source>
</evidence>
<feature type="compositionally biased region" description="Basic and acidic residues" evidence="1">
    <location>
        <begin position="114"/>
        <end position="127"/>
    </location>
</feature>
<evidence type="ECO:0000313" key="2">
    <source>
        <dbReference type="EMBL" id="GMI03009.1"/>
    </source>
</evidence>
<dbReference type="AlphaFoldDB" id="A0A9W7F4L4"/>
<comment type="caution">
    <text evidence="2">The sequence shown here is derived from an EMBL/GenBank/DDBJ whole genome shotgun (WGS) entry which is preliminary data.</text>
</comment>
<feature type="compositionally biased region" description="Low complexity" evidence="1">
    <location>
        <begin position="155"/>
        <end position="165"/>
    </location>
</feature>
<feature type="compositionally biased region" description="Gly residues" evidence="1">
    <location>
        <begin position="187"/>
        <end position="198"/>
    </location>
</feature>
<feature type="compositionally biased region" description="Polar residues" evidence="1">
    <location>
        <begin position="166"/>
        <end position="180"/>
    </location>
</feature>
<protein>
    <submittedName>
        <fullName evidence="2">Uncharacterized protein</fullName>
    </submittedName>
</protein>
<feature type="non-terminal residue" evidence="2">
    <location>
        <position position="1"/>
    </location>
</feature>
<dbReference type="EMBL" id="BRXZ01000014">
    <property type="protein sequence ID" value="GMI03009.1"/>
    <property type="molecule type" value="Genomic_DNA"/>
</dbReference>
<evidence type="ECO:0000313" key="3">
    <source>
        <dbReference type="Proteomes" id="UP001165082"/>
    </source>
</evidence>